<sequence>MAEHYYSKNPGSKSAQKHWTFHLRGRKLSFSTDQGVFSKDEVDFGSRTLIESFEEPSIQGEFLDLGCGYGPIGLSLALDYPERKVVMADVNDRALELAKKNAEQNNATNVEVLESDQFQAFEGRKFASILTNPPIRAGKEVVHSMLKQSFEALLPHGELWVVIQKKQGAPSAQSLLEEMFDEVEIVKRSKGYYIFKAKKIDSDLQV</sequence>
<dbReference type="EMBL" id="AVBF01000029">
    <property type="protein sequence ID" value="KGP72500.1"/>
    <property type="molecule type" value="Genomic_DNA"/>
</dbReference>
<dbReference type="Pfam" id="PF05175">
    <property type="entry name" value="MTS"/>
    <property type="match status" value="1"/>
</dbReference>
<proteinExistence type="predicted"/>
<dbReference type="InterPro" id="IPR046977">
    <property type="entry name" value="RsmC/RlmG"/>
</dbReference>
<protein>
    <submittedName>
        <fullName evidence="4">16S rRNA methyltransferase</fullName>
    </submittedName>
</protein>
<dbReference type="InterPro" id="IPR029063">
    <property type="entry name" value="SAM-dependent_MTases_sf"/>
</dbReference>
<evidence type="ECO:0000313" key="4">
    <source>
        <dbReference type="EMBL" id="KGP72500.1"/>
    </source>
</evidence>
<name>A0A0A2TTA4_9BACI</name>
<evidence type="ECO:0000313" key="5">
    <source>
        <dbReference type="Proteomes" id="UP000030147"/>
    </source>
</evidence>
<dbReference type="SUPFAM" id="SSF53335">
    <property type="entry name" value="S-adenosyl-L-methionine-dependent methyltransferases"/>
    <property type="match status" value="1"/>
</dbReference>
<dbReference type="InterPro" id="IPR007848">
    <property type="entry name" value="Small_mtfrase_dom"/>
</dbReference>
<keyword evidence="5" id="KW-1185">Reference proteome</keyword>
<dbReference type="STRING" id="1385514.N782_09605"/>
<dbReference type="AlphaFoldDB" id="A0A0A2TTA4"/>
<comment type="caution">
    <text evidence="4">The sequence shown here is derived from an EMBL/GenBank/DDBJ whole genome shotgun (WGS) entry which is preliminary data.</text>
</comment>
<reference evidence="4 5" key="1">
    <citation type="journal article" date="2015" name="Stand. Genomic Sci.">
        <title>High quality draft genome sequence of the moderately halophilic bacterium Pontibacillus yanchengensis Y32(T) and comparison among Pontibacillus genomes.</title>
        <authorList>
            <person name="Huang J."/>
            <person name="Qiao Z.X."/>
            <person name="Tang J.W."/>
            <person name="Wang G."/>
        </authorList>
    </citation>
    <scope>NUCLEOTIDE SEQUENCE [LARGE SCALE GENOMIC DNA]</scope>
    <source>
        <strain evidence="4 5">Y32</strain>
    </source>
</reference>
<organism evidence="4 5">
    <name type="scientific">Pontibacillus yanchengensis Y32</name>
    <dbReference type="NCBI Taxonomy" id="1385514"/>
    <lineage>
        <taxon>Bacteria</taxon>
        <taxon>Bacillati</taxon>
        <taxon>Bacillota</taxon>
        <taxon>Bacilli</taxon>
        <taxon>Bacillales</taxon>
        <taxon>Bacillaceae</taxon>
        <taxon>Pontibacillus</taxon>
    </lineage>
</organism>
<dbReference type="PANTHER" id="PTHR47816">
    <property type="entry name" value="RIBOSOMAL RNA SMALL SUBUNIT METHYLTRANSFERASE C"/>
    <property type="match status" value="1"/>
</dbReference>
<evidence type="ECO:0000259" key="3">
    <source>
        <dbReference type="Pfam" id="PF05175"/>
    </source>
</evidence>
<evidence type="ECO:0000256" key="2">
    <source>
        <dbReference type="ARBA" id="ARBA00022679"/>
    </source>
</evidence>
<dbReference type="OrthoDB" id="9764961at2"/>
<dbReference type="CDD" id="cd02440">
    <property type="entry name" value="AdoMet_MTases"/>
    <property type="match status" value="1"/>
</dbReference>
<dbReference type="GO" id="GO:0008757">
    <property type="term" value="F:S-adenosylmethionine-dependent methyltransferase activity"/>
    <property type="evidence" value="ECO:0007669"/>
    <property type="project" value="InterPro"/>
</dbReference>
<dbReference type="Proteomes" id="UP000030147">
    <property type="component" value="Unassembled WGS sequence"/>
</dbReference>
<accession>A0A0A2TTA4</accession>
<dbReference type="Gene3D" id="3.40.50.150">
    <property type="entry name" value="Vaccinia Virus protein VP39"/>
    <property type="match status" value="1"/>
</dbReference>
<evidence type="ECO:0000256" key="1">
    <source>
        <dbReference type="ARBA" id="ARBA00022603"/>
    </source>
</evidence>
<dbReference type="RefSeq" id="WP_036819848.1">
    <property type="nucleotide sequence ID" value="NZ_AVBF01000029.1"/>
</dbReference>
<feature type="domain" description="Methyltransferase small" evidence="3">
    <location>
        <begin position="28"/>
        <end position="196"/>
    </location>
</feature>
<keyword evidence="1 4" id="KW-0489">Methyltransferase</keyword>
<dbReference type="GO" id="GO:0032259">
    <property type="term" value="P:methylation"/>
    <property type="evidence" value="ECO:0007669"/>
    <property type="project" value="UniProtKB-KW"/>
</dbReference>
<keyword evidence="2 4" id="KW-0808">Transferase</keyword>
<dbReference type="eggNOG" id="COG2813">
    <property type="taxonomic scope" value="Bacteria"/>
</dbReference>
<dbReference type="PANTHER" id="PTHR47816:SF4">
    <property type="entry name" value="RIBOSOMAL RNA SMALL SUBUNIT METHYLTRANSFERASE C"/>
    <property type="match status" value="1"/>
</dbReference>
<gene>
    <name evidence="4" type="ORF">N782_09605</name>
</gene>